<dbReference type="InterPro" id="IPR052935">
    <property type="entry name" value="Mg2+_PAP"/>
</dbReference>
<gene>
    <name evidence="3" type="ORF">UCRPA7_427</name>
</gene>
<dbReference type="AlphaFoldDB" id="R8BXI0"/>
<dbReference type="KEGG" id="tmn:UCRPA7_427"/>
<dbReference type="InterPro" id="IPR019236">
    <property type="entry name" value="APP1_cat"/>
</dbReference>
<dbReference type="Pfam" id="PF09949">
    <property type="entry name" value="APP1_cat"/>
    <property type="match status" value="1"/>
</dbReference>
<dbReference type="EMBL" id="KB932806">
    <property type="protein sequence ID" value="EOO04052.1"/>
    <property type="molecule type" value="Genomic_DNA"/>
</dbReference>
<protein>
    <submittedName>
        <fullName evidence="3">Putative actin filament organization protein app1 protein</fullName>
    </submittedName>
</protein>
<dbReference type="HOGENOM" id="CLU_030283_0_0_1"/>
<evidence type="ECO:0000256" key="1">
    <source>
        <dbReference type="SAM" id="MobiDB-lite"/>
    </source>
</evidence>
<evidence type="ECO:0000313" key="3">
    <source>
        <dbReference type="EMBL" id="EOO04052.1"/>
    </source>
</evidence>
<organism evidence="3 4">
    <name type="scientific">Phaeoacremonium minimum (strain UCR-PA7)</name>
    <name type="common">Esca disease fungus</name>
    <name type="synonym">Togninia minima</name>
    <dbReference type="NCBI Taxonomy" id="1286976"/>
    <lineage>
        <taxon>Eukaryota</taxon>
        <taxon>Fungi</taxon>
        <taxon>Dikarya</taxon>
        <taxon>Ascomycota</taxon>
        <taxon>Pezizomycotina</taxon>
        <taxon>Sordariomycetes</taxon>
        <taxon>Sordariomycetidae</taxon>
        <taxon>Togniniales</taxon>
        <taxon>Togniniaceae</taxon>
        <taxon>Phaeoacremonium</taxon>
    </lineage>
</organism>
<name>R8BXI0_PHAM7</name>
<dbReference type="eggNOG" id="ENOG502RYXR">
    <property type="taxonomic scope" value="Eukaryota"/>
</dbReference>
<feature type="compositionally biased region" description="Low complexity" evidence="1">
    <location>
        <begin position="1"/>
        <end position="23"/>
    </location>
</feature>
<feature type="region of interest" description="Disordered" evidence="1">
    <location>
        <begin position="1"/>
        <end position="26"/>
    </location>
</feature>
<evidence type="ECO:0000259" key="2">
    <source>
        <dbReference type="Pfam" id="PF09949"/>
    </source>
</evidence>
<dbReference type="PANTHER" id="PTHR28208">
    <property type="entry name" value="PHOSPHATIDATE PHOSPHATASE APP1"/>
    <property type="match status" value="1"/>
</dbReference>
<dbReference type="GO" id="GO:0030479">
    <property type="term" value="C:actin cortical patch"/>
    <property type="evidence" value="ECO:0007669"/>
    <property type="project" value="TreeGrafter"/>
</dbReference>
<dbReference type="GeneID" id="19324703"/>
<proteinExistence type="predicted"/>
<dbReference type="RefSeq" id="XP_007911214.1">
    <property type="nucleotide sequence ID" value="XM_007913023.1"/>
</dbReference>
<dbReference type="GO" id="GO:0008195">
    <property type="term" value="F:phosphatidate phosphatase activity"/>
    <property type="evidence" value="ECO:0007669"/>
    <property type="project" value="InterPro"/>
</dbReference>
<dbReference type="PANTHER" id="PTHR28208:SF1">
    <property type="entry name" value="FILAMENT ORGANIZATION PROTEIN APP1-LIKE, PUTATIVE (AFU_ORTHOLOGUE AFUA_1G06650)-RELATED"/>
    <property type="match status" value="1"/>
</dbReference>
<keyword evidence="4" id="KW-1185">Reference proteome</keyword>
<dbReference type="Proteomes" id="UP000014074">
    <property type="component" value="Unassembled WGS sequence"/>
</dbReference>
<reference evidence="4" key="1">
    <citation type="journal article" date="2013" name="Genome Announc.">
        <title>Draft genome sequence of the ascomycete Phaeoacremonium aleophilum strain UCR-PA7, a causal agent of the esca disease complex in grapevines.</title>
        <authorList>
            <person name="Blanco-Ulate B."/>
            <person name="Rolshausen P."/>
            <person name="Cantu D."/>
        </authorList>
    </citation>
    <scope>NUCLEOTIDE SEQUENCE [LARGE SCALE GENOMIC DNA]</scope>
    <source>
        <strain evidence="4">UCR-PA7</strain>
    </source>
</reference>
<feature type="domain" description="Phosphatidate phosphatase APP1 catalytic" evidence="2">
    <location>
        <begin position="233"/>
        <end position="386"/>
    </location>
</feature>
<evidence type="ECO:0000313" key="4">
    <source>
        <dbReference type="Proteomes" id="UP000014074"/>
    </source>
</evidence>
<accession>R8BXI0</accession>
<dbReference type="OrthoDB" id="414243at2759"/>
<sequence>MSASGAPPSSSPSSSPSSTSTLSYIADMQQKTRKARRFAEAEAGLPKLTPHSPLRMLSPEYARKVMSVPVSDTVSNILSYLGTKNPLPQAVRKDEEVWLLDNTAFVSPTQPGRWEAEFIACVFTQHASCKVADAVLQVANTIGLADDEKAKQIIESRIMPFLMDIQPGKQVLALHGGETQLTLGPGGRNGISSDIRFLPSAPAGMLVPSTAEVPHGATGMLHMKTFFAEPEGWGVISDIDDTIKITQTSDPIGILRSTFIDEPTPTPGMPELYKFLQSELTATAPFFYLSASPYNLYPFLRKFREQYYPHGTLVLRDESWMSIPGLLSNLTLGTENYKAERMKKIHSWLPRRKMIAIGDSTQSDPEAYGDIYRAFPDWIKIILIRKVTDIAAIGIESKNEPERFEKAFKDVPRSVWHVFDDPAECYQIIRDTVA</sequence>